<dbReference type="Proteomes" id="UP000323521">
    <property type="component" value="Chromosome"/>
</dbReference>
<keyword evidence="2" id="KW-1185">Reference proteome</keyword>
<evidence type="ECO:0000313" key="2">
    <source>
        <dbReference type="Proteomes" id="UP000323521"/>
    </source>
</evidence>
<dbReference type="Gene3D" id="1.10.3210.10">
    <property type="entry name" value="Hypothetical protein af1432"/>
    <property type="match status" value="1"/>
</dbReference>
<dbReference type="EMBL" id="CP017634">
    <property type="protein sequence ID" value="ATW28375.1"/>
    <property type="molecule type" value="Genomic_DNA"/>
</dbReference>
<dbReference type="AlphaFoldDB" id="A0A3G1L1M1"/>
<name>A0A3G1L1M1_FORW1</name>
<organism evidence="1 2">
    <name type="scientific">Formimonas warabiya</name>
    <dbReference type="NCBI Taxonomy" id="1761012"/>
    <lineage>
        <taxon>Bacteria</taxon>
        <taxon>Bacillati</taxon>
        <taxon>Bacillota</taxon>
        <taxon>Clostridia</taxon>
        <taxon>Eubacteriales</taxon>
        <taxon>Peptococcaceae</taxon>
        <taxon>Candidatus Formimonas</taxon>
    </lineage>
</organism>
<dbReference type="SUPFAM" id="SSF109604">
    <property type="entry name" value="HD-domain/PDEase-like"/>
    <property type="match status" value="1"/>
</dbReference>
<dbReference type="KEGG" id="fwa:DCMF_05430"/>
<sequence length="146" mass="17373">MVDYYHHNSSILEHALSVSFLSYLICKKLKLDYVSGARGGLLHDFFLYDWREYKRNPNNKNHGLYHPKVALRNSHECFEINDIECDIILKHMWPKVLGLPKYWESVVVCFADKFCTCNEYLVKSLLFTSNQSKKLRHRNRYRKKAA</sequence>
<reference evidence="1 2" key="1">
    <citation type="submission" date="2016-10" db="EMBL/GenBank/DDBJ databases">
        <title>Complete Genome Sequence of Peptococcaceae strain DCMF.</title>
        <authorList>
            <person name="Edwards R.J."/>
            <person name="Holland S.I."/>
            <person name="Deshpande N.P."/>
            <person name="Wong Y.K."/>
            <person name="Ertan H."/>
            <person name="Manefield M."/>
            <person name="Russell T.L."/>
            <person name="Lee M.J."/>
        </authorList>
    </citation>
    <scope>NUCLEOTIDE SEQUENCE [LARGE SCALE GENOMIC DNA]</scope>
    <source>
        <strain evidence="1 2">DCMF</strain>
    </source>
</reference>
<gene>
    <name evidence="1" type="ORF">DCMF_05430</name>
</gene>
<evidence type="ECO:0008006" key="3">
    <source>
        <dbReference type="Google" id="ProtNLM"/>
    </source>
</evidence>
<proteinExistence type="predicted"/>
<protein>
    <recommendedName>
        <fullName evidence="3">HD domain-containing protein</fullName>
    </recommendedName>
</protein>
<evidence type="ECO:0000313" key="1">
    <source>
        <dbReference type="EMBL" id="ATW28375.1"/>
    </source>
</evidence>
<accession>A0A3G1L1M1</accession>